<reference evidence="1 2" key="1">
    <citation type="journal article" date="2021" name="Hortic Res">
        <title>High-quality reference genome and annotation aids understanding of berry development for evergreen blueberry (Vaccinium darrowii).</title>
        <authorList>
            <person name="Yu J."/>
            <person name="Hulse-Kemp A.M."/>
            <person name="Babiker E."/>
            <person name="Staton M."/>
        </authorList>
    </citation>
    <scope>NUCLEOTIDE SEQUENCE [LARGE SCALE GENOMIC DNA]</scope>
    <source>
        <strain evidence="2">cv. NJ 8807/NJ 8810</strain>
        <tissue evidence="1">Young leaf</tissue>
    </source>
</reference>
<name>A0ACB7ZQA7_9ERIC</name>
<protein>
    <submittedName>
        <fullName evidence="1">Uncharacterized protein</fullName>
    </submittedName>
</protein>
<accession>A0ACB7ZQA7</accession>
<dbReference type="Proteomes" id="UP000828048">
    <property type="component" value="Chromosome 9"/>
</dbReference>
<evidence type="ECO:0000313" key="2">
    <source>
        <dbReference type="Proteomes" id="UP000828048"/>
    </source>
</evidence>
<proteinExistence type="predicted"/>
<gene>
    <name evidence="1" type="ORF">Vadar_031947</name>
</gene>
<keyword evidence="2" id="KW-1185">Reference proteome</keyword>
<dbReference type="EMBL" id="CM037159">
    <property type="protein sequence ID" value="KAH7867320.1"/>
    <property type="molecule type" value="Genomic_DNA"/>
</dbReference>
<organism evidence="1 2">
    <name type="scientific">Vaccinium darrowii</name>
    <dbReference type="NCBI Taxonomy" id="229202"/>
    <lineage>
        <taxon>Eukaryota</taxon>
        <taxon>Viridiplantae</taxon>
        <taxon>Streptophyta</taxon>
        <taxon>Embryophyta</taxon>
        <taxon>Tracheophyta</taxon>
        <taxon>Spermatophyta</taxon>
        <taxon>Magnoliopsida</taxon>
        <taxon>eudicotyledons</taxon>
        <taxon>Gunneridae</taxon>
        <taxon>Pentapetalae</taxon>
        <taxon>asterids</taxon>
        <taxon>Ericales</taxon>
        <taxon>Ericaceae</taxon>
        <taxon>Vaccinioideae</taxon>
        <taxon>Vaccinieae</taxon>
        <taxon>Vaccinium</taxon>
    </lineage>
</organism>
<sequence length="517" mass="57558">MFKLEPLGNVDLEIISEMGLSSEVETMGSLEMVELHDDWIEVFESQKEGPLQVLYECGTYNIFLLGSEVPVSWWSNNKSMGSSLTFNVPSLPNPKIQALKIYIVFGYFSRDSTIARATYNYIRSSACRPLQIAGSPNPFSVYQYFASSGFGSEESARNDEESAQLTDEKSVEAKESGVDWLHKSVVGKLTNFCLVNTLQDLFISNGIWDAHIRPLGGLNVLILFDNVDSLEDFMLDKNRCLPQWFSSVEIWQNQRIKTSRSTWLSCYGVPVNAWNSHTFSSIGSLWGRVEKLDELTDKSIAFDKGRIFIVTDFLDCINEVIHIKVNGDVFPVKVVEDPLAETTWEKRVYTSIKVKNGSGKDKGDAVVVVESDDESMELNAAINLAQSQVPDAPFGSNVEKSAPIMDKGVHLCLKEVDSADFVSPLEPDSVGNRSVDSLSTCDSLVGESREAIDSFEDIAAERQLDLSTNSNYLAAIGVESNYQEGSRRLRDNCCLRDYMLSLPCFPSASNSPLYPKQ</sequence>
<comment type="caution">
    <text evidence="1">The sequence shown here is derived from an EMBL/GenBank/DDBJ whole genome shotgun (WGS) entry which is preliminary data.</text>
</comment>
<evidence type="ECO:0000313" key="1">
    <source>
        <dbReference type="EMBL" id="KAH7867320.1"/>
    </source>
</evidence>